<dbReference type="InterPro" id="IPR036900">
    <property type="entry name" value="A-D-PHexomutase_C_sf"/>
</dbReference>
<evidence type="ECO:0000256" key="3">
    <source>
        <dbReference type="ARBA" id="ARBA00022553"/>
    </source>
</evidence>
<dbReference type="InterPro" id="IPR016066">
    <property type="entry name" value="A-D-PHexomutase_CS"/>
</dbReference>
<dbReference type="AlphaFoldDB" id="A0A1G2E0T8"/>
<dbReference type="Pfam" id="PF02878">
    <property type="entry name" value="PGM_PMM_I"/>
    <property type="match status" value="1"/>
</dbReference>
<sequence length="454" mass="51380">MKYKKNKEINLSIFQSYDIRGIYPSKLDEKVAYKIGRAFAIFAKAKKVAVGRDMRLSSPVLSEALIKGITDQGVDVYDIGQVPVECVYFIVGGYDYGAGVAITASHNPKEYNGFKLVKREGRTVRVVPGEEIKEMVEIGNFSDNKNKGEIRRIDIWQNFLNHIFSFIDAKKIKPFKIIIDAGNGMAGKAIPMIEKKLSIKIIPLNFNLDGNFPAHPPNPLLKESTVQISREIKSQNADFGVIFDGDADRIFLLDEKGEFIRADITLLLLAKYFLKKYPGKGVAYNLICSKAVPEFIKEWGGKPIRTKVGFVNVQRGILENNGIMGGELSGHYSFKDNFYLDSGFISFLVLLEIISESERKVSELVKDFSPYAKAAEINFEVSDKEKILKKIRKKYSNGKQDFLDGITVEYSDWWFNIRPSQTEPFLRLTIEAKTQPLLEEKKNELVGLIGKIER</sequence>
<dbReference type="InterPro" id="IPR005843">
    <property type="entry name" value="A-D-PHexomutase_C"/>
</dbReference>
<dbReference type="InterPro" id="IPR005844">
    <property type="entry name" value="A-D-PHexomutase_a/b/a-I"/>
</dbReference>
<dbReference type="InterPro" id="IPR005841">
    <property type="entry name" value="Alpha-D-phosphohexomutase_SF"/>
</dbReference>
<evidence type="ECO:0000256" key="2">
    <source>
        <dbReference type="ARBA" id="ARBA00010231"/>
    </source>
</evidence>
<keyword evidence="4 7" id="KW-0479">Metal-binding</keyword>
<feature type="domain" description="Alpha-D-phosphohexomutase alpha/beta/alpha" evidence="11">
    <location>
        <begin position="263"/>
        <end position="368"/>
    </location>
</feature>
<evidence type="ECO:0008006" key="14">
    <source>
        <dbReference type="Google" id="ProtNLM"/>
    </source>
</evidence>
<organism evidence="12 13">
    <name type="scientific">Candidatus Nealsonbacteria bacterium RIFCSPHIGHO2_01_FULL_38_55</name>
    <dbReference type="NCBI Taxonomy" id="1801664"/>
    <lineage>
        <taxon>Bacteria</taxon>
        <taxon>Candidatus Nealsoniibacteriota</taxon>
    </lineage>
</organism>
<keyword evidence="5 7" id="KW-0460">Magnesium</keyword>
<dbReference type="Pfam" id="PF02880">
    <property type="entry name" value="PGM_PMM_III"/>
    <property type="match status" value="1"/>
</dbReference>
<dbReference type="GO" id="GO:0016868">
    <property type="term" value="F:intramolecular phosphotransferase activity"/>
    <property type="evidence" value="ECO:0007669"/>
    <property type="project" value="InterPro"/>
</dbReference>
<gene>
    <name evidence="12" type="ORF">A2626_01080</name>
</gene>
<keyword evidence="6" id="KW-0413">Isomerase</keyword>
<evidence type="ECO:0000259" key="10">
    <source>
        <dbReference type="Pfam" id="PF02879"/>
    </source>
</evidence>
<feature type="domain" description="Alpha-D-phosphohexomutase C-terminal" evidence="8">
    <location>
        <begin position="376"/>
        <end position="445"/>
    </location>
</feature>
<dbReference type="EMBL" id="MHLZ01000036">
    <property type="protein sequence ID" value="OGZ19345.1"/>
    <property type="molecule type" value="Genomic_DNA"/>
</dbReference>
<feature type="domain" description="Alpha-D-phosphohexomutase alpha/beta/alpha" evidence="10">
    <location>
        <begin position="159"/>
        <end position="257"/>
    </location>
</feature>
<dbReference type="PANTHER" id="PTHR43771:SF1">
    <property type="entry name" value="PHOSPHOMANNOMUTASE"/>
    <property type="match status" value="1"/>
</dbReference>
<dbReference type="InterPro" id="IPR005845">
    <property type="entry name" value="A-D-PHexomutase_a/b/a-II"/>
</dbReference>
<keyword evidence="3" id="KW-0597">Phosphoprotein</keyword>
<evidence type="ECO:0000256" key="4">
    <source>
        <dbReference type="ARBA" id="ARBA00022723"/>
    </source>
</evidence>
<dbReference type="GO" id="GO:0000287">
    <property type="term" value="F:magnesium ion binding"/>
    <property type="evidence" value="ECO:0007669"/>
    <property type="project" value="InterPro"/>
</dbReference>
<dbReference type="PANTHER" id="PTHR43771">
    <property type="entry name" value="PHOSPHOMANNOMUTASE"/>
    <property type="match status" value="1"/>
</dbReference>
<dbReference type="Pfam" id="PF00408">
    <property type="entry name" value="PGM_PMM_IV"/>
    <property type="match status" value="1"/>
</dbReference>
<comment type="cofactor">
    <cofactor evidence="1">
        <name>Mg(2+)</name>
        <dbReference type="ChEBI" id="CHEBI:18420"/>
    </cofactor>
</comment>
<dbReference type="Gene3D" id="3.40.120.10">
    <property type="entry name" value="Alpha-D-Glucose-1,6-Bisphosphate, subunit A, domain 3"/>
    <property type="match status" value="3"/>
</dbReference>
<evidence type="ECO:0000313" key="12">
    <source>
        <dbReference type="EMBL" id="OGZ19345.1"/>
    </source>
</evidence>
<dbReference type="GO" id="GO:0005975">
    <property type="term" value="P:carbohydrate metabolic process"/>
    <property type="evidence" value="ECO:0007669"/>
    <property type="project" value="InterPro"/>
</dbReference>
<comment type="similarity">
    <text evidence="2 7">Belongs to the phosphohexose mutase family.</text>
</comment>
<dbReference type="SUPFAM" id="SSF53738">
    <property type="entry name" value="Phosphoglucomutase, first 3 domains"/>
    <property type="match status" value="3"/>
</dbReference>
<dbReference type="PROSITE" id="PS00710">
    <property type="entry name" value="PGM_PMM"/>
    <property type="match status" value="1"/>
</dbReference>
<dbReference type="PRINTS" id="PR00509">
    <property type="entry name" value="PGMPMM"/>
</dbReference>
<evidence type="ECO:0000259" key="11">
    <source>
        <dbReference type="Pfam" id="PF02880"/>
    </source>
</evidence>
<dbReference type="Gene3D" id="3.30.310.50">
    <property type="entry name" value="Alpha-D-phosphohexomutase, C-terminal domain"/>
    <property type="match status" value="1"/>
</dbReference>
<evidence type="ECO:0000256" key="1">
    <source>
        <dbReference type="ARBA" id="ARBA00001946"/>
    </source>
</evidence>
<reference evidence="12 13" key="1">
    <citation type="journal article" date="2016" name="Nat. Commun.">
        <title>Thousands of microbial genomes shed light on interconnected biogeochemical processes in an aquifer system.</title>
        <authorList>
            <person name="Anantharaman K."/>
            <person name="Brown C.T."/>
            <person name="Hug L.A."/>
            <person name="Sharon I."/>
            <person name="Castelle C.J."/>
            <person name="Probst A.J."/>
            <person name="Thomas B.C."/>
            <person name="Singh A."/>
            <person name="Wilkins M.J."/>
            <person name="Karaoz U."/>
            <person name="Brodie E.L."/>
            <person name="Williams K.H."/>
            <person name="Hubbard S.S."/>
            <person name="Banfield J.F."/>
        </authorList>
    </citation>
    <scope>NUCLEOTIDE SEQUENCE [LARGE SCALE GENOMIC DNA]</scope>
</reference>
<evidence type="ECO:0000256" key="6">
    <source>
        <dbReference type="ARBA" id="ARBA00023235"/>
    </source>
</evidence>
<evidence type="ECO:0000256" key="7">
    <source>
        <dbReference type="RuleBase" id="RU004326"/>
    </source>
</evidence>
<dbReference type="CDD" id="cd03089">
    <property type="entry name" value="PMM_PGM"/>
    <property type="match status" value="1"/>
</dbReference>
<dbReference type="InterPro" id="IPR016055">
    <property type="entry name" value="A-D-PHexomutase_a/b/a-I/II/III"/>
</dbReference>
<evidence type="ECO:0000256" key="5">
    <source>
        <dbReference type="ARBA" id="ARBA00022842"/>
    </source>
</evidence>
<dbReference type="SUPFAM" id="SSF55957">
    <property type="entry name" value="Phosphoglucomutase, C-terminal domain"/>
    <property type="match status" value="1"/>
</dbReference>
<feature type="domain" description="Alpha-D-phosphohexomutase alpha/beta/alpha" evidence="9">
    <location>
        <begin position="13"/>
        <end position="136"/>
    </location>
</feature>
<evidence type="ECO:0000313" key="13">
    <source>
        <dbReference type="Proteomes" id="UP000177360"/>
    </source>
</evidence>
<proteinExistence type="inferred from homology"/>
<evidence type="ECO:0000259" key="8">
    <source>
        <dbReference type="Pfam" id="PF00408"/>
    </source>
</evidence>
<protein>
    <recommendedName>
        <fullName evidence="14">Phosphomannomutase/phosphoglucomutase</fullName>
    </recommendedName>
</protein>
<dbReference type="InterPro" id="IPR005846">
    <property type="entry name" value="A-D-PHexomutase_a/b/a-III"/>
</dbReference>
<comment type="caution">
    <text evidence="12">The sequence shown here is derived from an EMBL/GenBank/DDBJ whole genome shotgun (WGS) entry which is preliminary data.</text>
</comment>
<accession>A0A1G2E0T8</accession>
<dbReference type="Proteomes" id="UP000177360">
    <property type="component" value="Unassembled WGS sequence"/>
</dbReference>
<name>A0A1G2E0T8_9BACT</name>
<dbReference type="Pfam" id="PF02879">
    <property type="entry name" value="PGM_PMM_II"/>
    <property type="match status" value="1"/>
</dbReference>
<evidence type="ECO:0000259" key="9">
    <source>
        <dbReference type="Pfam" id="PF02878"/>
    </source>
</evidence>